<organism evidence="1 2">
    <name type="scientific">Sinorhizobium sojae CCBAU 05684</name>
    <dbReference type="NCBI Taxonomy" id="716928"/>
    <lineage>
        <taxon>Bacteria</taxon>
        <taxon>Pseudomonadati</taxon>
        <taxon>Pseudomonadota</taxon>
        <taxon>Alphaproteobacteria</taxon>
        <taxon>Hyphomicrobiales</taxon>
        <taxon>Rhizobiaceae</taxon>
        <taxon>Sinorhizobium/Ensifer group</taxon>
        <taxon>Sinorhizobium</taxon>
    </lineage>
</organism>
<evidence type="ECO:0000313" key="1">
    <source>
        <dbReference type="EMBL" id="ASY62881.1"/>
    </source>
</evidence>
<proteinExistence type="predicted"/>
<dbReference type="AlphaFoldDB" id="A0A249PAF7"/>
<keyword evidence="2" id="KW-1185">Reference proteome</keyword>
<dbReference type="Proteomes" id="UP000217211">
    <property type="component" value="Chromosome"/>
</dbReference>
<dbReference type="OrthoDB" id="7924295at2"/>
<dbReference type="KEGG" id="esj:SJ05684_c14330"/>
<reference evidence="1 2" key="1">
    <citation type="submission" date="2017-08" db="EMBL/GenBank/DDBJ databases">
        <title>Multipartite genome sequences of Sinorhizobium species nodulating soybeans.</title>
        <authorList>
            <person name="Tian C.F."/>
        </authorList>
    </citation>
    <scope>NUCLEOTIDE SEQUENCE [LARGE SCALE GENOMIC DNA]</scope>
    <source>
        <strain evidence="1 2">CCBAU 05684</strain>
    </source>
</reference>
<name>A0A249PAF7_9HYPH</name>
<evidence type="ECO:0000313" key="2">
    <source>
        <dbReference type="Proteomes" id="UP000217211"/>
    </source>
</evidence>
<protein>
    <submittedName>
        <fullName evidence="1">Uncharacterized protein</fullName>
    </submittedName>
</protein>
<accession>A0A249PAF7</accession>
<dbReference type="STRING" id="716928.GCA_000261485_04155"/>
<sequence length="76" mass="8509">MSAEKQTSEIEEFDAWMDEVASALAWHGGDAEATIRTLLADCKHLREQLALAQIAMSVGFTRGWAPCQERQDEVTR</sequence>
<dbReference type="RefSeq" id="WP_034857441.1">
    <property type="nucleotide sequence ID" value="NZ_AJQT01000087.1"/>
</dbReference>
<dbReference type="EMBL" id="CP023067">
    <property type="protein sequence ID" value="ASY62881.1"/>
    <property type="molecule type" value="Genomic_DNA"/>
</dbReference>
<gene>
    <name evidence="1" type="ORF">SJ05684_c14330</name>
</gene>
<dbReference type="eggNOG" id="ENOG50313B6">
    <property type="taxonomic scope" value="Bacteria"/>
</dbReference>